<reference evidence="2" key="1">
    <citation type="submission" date="2021-05" db="EMBL/GenBank/DDBJ databases">
        <authorList>
            <person name="Alioto T."/>
            <person name="Alioto T."/>
            <person name="Gomez Garrido J."/>
        </authorList>
    </citation>
    <scope>NUCLEOTIDE SEQUENCE</scope>
</reference>
<evidence type="ECO:0000313" key="2">
    <source>
        <dbReference type="EMBL" id="CAG6494815.1"/>
    </source>
</evidence>
<proteinExistence type="predicted"/>
<evidence type="ECO:0000256" key="1">
    <source>
        <dbReference type="SAM" id="MobiDB-lite"/>
    </source>
</evidence>
<feature type="region of interest" description="Disordered" evidence="1">
    <location>
        <begin position="1"/>
        <end position="23"/>
    </location>
</feature>
<organism evidence="2">
    <name type="scientific">Culex pipiens</name>
    <name type="common">House mosquito</name>
    <dbReference type="NCBI Taxonomy" id="7175"/>
    <lineage>
        <taxon>Eukaryota</taxon>
        <taxon>Metazoa</taxon>
        <taxon>Ecdysozoa</taxon>
        <taxon>Arthropoda</taxon>
        <taxon>Hexapoda</taxon>
        <taxon>Insecta</taxon>
        <taxon>Pterygota</taxon>
        <taxon>Neoptera</taxon>
        <taxon>Endopterygota</taxon>
        <taxon>Diptera</taxon>
        <taxon>Nematocera</taxon>
        <taxon>Culicoidea</taxon>
        <taxon>Culicidae</taxon>
        <taxon>Culicinae</taxon>
        <taxon>Culicini</taxon>
        <taxon>Culex</taxon>
        <taxon>Culex</taxon>
    </lineage>
</organism>
<name>A0A8D8CP31_CULPI</name>
<dbReference type="EMBL" id="HBUE01126017">
    <property type="protein sequence ID" value="CAG6494815.1"/>
    <property type="molecule type" value="Transcribed_RNA"/>
</dbReference>
<sequence length="114" mass="12839">MFESRTISHSSASKTTEPKIEPHRVHLQQPMVTVDRKLEWLPRQRNHPQRNILVDHLVRCLHPAAAPSSPETPIRRLQEVPNPDGFITGKHSFNLRSVTSRAIGAEVAIAGNQN</sequence>
<dbReference type="AlphaFoldDB" id="A0A8D8CP31"/>
<feature type="region of interest" description="Disordered" evidence="1">
    <location>
        <begin position="64"/>
        <end position="83"/>
    </location>
</feature>
<accession>A0A8D8CP31</accession>
<feature type="compositionally biased region" description="Polar residues" evidence="1">
    <location>
        <begin position="1"/>
        <end position="15"/>
    </location>
</feature>
<protein>
    <submittedName>
        <fullName evidence="2">(northern house mosquito) hypothetical protein</fullName>
    </submittedName>
</protein>